<name>A0A9Q5V7J6_PISSA</name>
<gene>
    <name evidence="1" type="ORF">Psal009_00544</name>
    <name evidence="2" type="ORF">Psal009_03547</name>
</gene>
<dbReference type="RefSeq" id="WP_016212298.1">
    <property type="nucleotide sequence ID" value="NZ_CP013761.1"/>
</dbReference>
<evidence type="ECO:0000313" key="3">
    <source>
        <dbReference type="Proteomes" id="UP000422232"/>
    </source>
</evidence>
<evidence type="ECO:0000313" key="2">
    <source>
        <dbReference type="EMBL" id="QGO07588.1"/>
    </source>
</evidence>
<evidence type="ECO:0000313" key="1">
    <source>
        <dbReference type="EMBL" id="QGO04673.1"/>
    </source>
</evidence>
<accession>A0A9Q5V7J6</accession>
<proteinExistence type="predicted"/>
<dbReference type="Proteomes" id="UP000422232">
    <property type="component" value="Plasmid unnamed1"/>
</dbReference>
<protein>
    <submittedName>
        <fullName evidence="2">Uncharacterized protein</fullName>
    </submittedName>
</protein>
<dbReference type="GeneID" id="66742531"/>
<sequence length="108" mass="12636">MKLITIEDYAKINEMRIQDAYELVNNEKLRKFNQPHIGMKRLTLVYVDSAPDFISYLDVNTVYFSQSEAARTMGVSLEKMRKKVVSGEVKSTRMKKFCFIPSEQFKDL</sequence>
<organism evidence="2 3">
    <name type="scientific">Piscirickettsia salmonis</name>
    <dbReference type="NCBI Taxonomy" id="1238"/>
    <lineage>
        <taxon>Bacteria</taxon>
        <taxon>Pseudomonadati</taxon>
        <taxon>Pseudomonadota</taxon>
        <taxon>Gammaproteobacteria</taxon>
        <taxon>Thiotrichales</taxon>
        <taxon>Piscirickettsiaceae</taxon>
        <taxon>Piscirickettsia</taxon>
    </lineage>
</organism>
<geneLocation type="plasmid" evidence="2 3">
    <name>unnamed1</name>
</geneLocation>
<dbReference type="EMBL" id="CP038908">
    <property type="protein sequence ID" value="QGO04673.1"/>
    <property type="molecule type" value="Genomic_DNA"/>
</dbReference>
<dbReference type="EMBL" id="CP038909">
    <property type="protein sequence ID" value="QGO07588.1"/>
    <property type="molecule type" value="Genomic_DNA"/>
</dbReference>
<keyword evidence="3" id="KW-1185">Reference proteome</keyword>
<reference evidence="2 3" key="1">
    <citation type="submission" date="2019-04" db="EMBL/GenBank/DDBJ databases">
        <title>Complete genome sequencing of Piscirickettsia salmonis strain Psal-009.</title>
        <authorList>
            <person name="Schober I."/>
            <person name="Bunk B."/>
            <person name="Sproer C."/>
            <person name="Carril G.P."/>
            <person name="Riedel T."/>
            <person name="Flores-Herrera P.A."/>
            <person name="Nourdin-Galindo G."/>
            <person name="Marshall S.H."/>
            <person name="Overmann J."/>
        </authorList>
    </citation>
    <scope>NUCLEOTIDE SEQUENCE [LARGE SCALE GENOMIC DNA]</scope>
    <source>
        <strain evidence="2 3">Psal-009</strain>
        <plasmid evidence="2 3">unnamed1</plasmid>
    </source>
</reference>
<keyword evidence="2" id="KW-0614">Plasmid</keyword>
<dbReference type="AlphaFoldDB" id="A0A9Q5V7J6"/>
<dbReference type="Proteomes" id="UP000422232">
    <property type="component" value="Chromosome"/>
</dbReference>